<feature type="transmembrane region" description="Helical" evidence="2">
    <location>
        <begin position="45"/>
        <end position="63"/>
    </location>
</feature>
<gene>
    <name evidence="4" type="ORF">LG943_24115</name>
</gene>
<keyword evidence="5" id="KW-1185">Reference proteome</keyword>
<evidence type="ECO:0000256" key="1">
    <source>
        <dbReference type="SAM" id="MobiDB-lite"/>
    </source>
</evidence>
<dbReference type="Pfam" id="PF07331">
    <property type="entry name" value="TctB"/>
    <property type="match status" value="1"/>
</dbReference>
<dbReference type="EMBL" id="JAJAQC010000055">
    <property type="protein sequence ID" value="MDA0567383.1"/>
    <property type="molecule type" value="Genomic_DNA"/>
</dbReference>
<feature type="compositionally biased region" description="Low complexity" evidence="1">
    <location>
        <begin position="76"/>
        <end position="104"/>
    </location>
</feature>
<evidence type="ECO:0000313" key="4">
    <source>
        <dbReference type="EMBL" id="MDA0567383.1"/>
    </source>
</evidence>
<name>A0A9X3NQ15_9ACTN</name>
<reference evidence="4" key="1">
    <citation type="submission" date="2021-10" db="EMBL/GenBank/DDBJ databases">
        <title>Streptomonospora sp. nov., isolated from mangrove soil.</title>
        <authorList>
            <person name="Chen X."/>
            <person name="Ge X."/>
            <person name="Liu W."/>
        </authorList>
    </citation>
    <scope>NUCLEOTIDE SEQUENCE</scope>
    <source>
        <strain evidence="4">S1-112</strain>
    </source>
</reference>
<dbReference type="Proteomes" id="UP001140076">
    <property type="component" value="Unassembled WGS sequence"/>
</dbReference>
<accession>A0A9X3NQ15</accession>
<evidence type="ECO:0000313" key="5">
    <source>
        <dbReference type="Proteomes" id="UP001140076"/>
    </source>
</evidence>
<dbReference type="AlphaFoldDB" id="A0A9X3NQ15"/>
<feature type="transmembrane region" description="Helical" evidence="2">
    <location>
        <begin position="127"/>
        <end position="154"/>
    </location>
</feature>
<comment type="caution">
    <text evidence="4">The sequence shown here is derived from an EMBL/GenBank/DDBJ whole genome shotgun (WGS) entry which is preliminary data.</text>
</comment>
<feature type="domain" description="DUF1468" evidence="3">
    <location>
        <begin position="20"/>
        <end position="191"/>
    </location>
</feature>
<evidence type="ECO:0000256" key="2">
    <source>
        <dbReference type="SAM" id="Phobius"/>
    </source>
</evidence>
<proteinExistence type="predicted"/>
<evidence type="ECO:0000259" key="3">
    <source>
        <dbReference type="Pfam" id="PF07331"/>
    </source>
</evidence>
<keyword evidence="2" id="KW-0812">Transmembrane</keyword>
<keyword evidence="2" id="KW-1133">Transmembrane helix</keyword>
<dbReference type="InterPro" id="IPR009936">
    <property type="entry name" value="DUF1468"/>
</dbReference>
<dbReference type="RefSeq" id="WP_270074630.1">
    <property type="nucleotide sequence ID" value="NZ_JAJAQC010000055.1"/>
</dbReference>
<feature type="region of interest" description="Disordered" evidence="1">
    <location>
        <begin position="69"/>
        <end position="114"/>
    </location>
</feature>
<protein>
    <submittedName>
        <fullName evidence="4">Tripartite tricarboxylate transporter TctB family protein</fullName>
    </submittedName>
</protein>
<feature type="transmembrane region" description="Helical" evidence="2">
    <location>
        <begin position="166"/>
        <end position="184"/>
    </location>
</feature>
<organism evidence="4 5">
    <name type="scientific">Streptomonospora mangrovi</name>
    <dbReference type="NCBI Taxonomy" id="2883123"/>
    <lineage>
        <taxon>Bacteria</taxon>
        <taxon>Bacillati</taxon>
        <taxon>Actinomycetota</taxon>
        <taxon>Actinomycetes</taxon>
        <taxon>Streptosporangiales</taxon>
        <taxon>Nocardiopsidaceae</taxon>
        <taxon>Streptomonospora</taxon>
    </lineage>
</organism>
<keyword evidence="2" id="KW-0472">Membrane</keyword>
<sequence>MQTPTPTRPPRRRPLTPDTVLGLVLVVLSAVFLAATFGLSAEAAAWPRGVLLALAALGAAIAVRGRRAPARPAPPAGDADPSRAPGAAPSAEPGTDADAVAAAAEARDPEGAGDGDWRPAVLRRPAAALGIIVAYVALLEVIGFLAATGLYLLAHLWFNGVRDWRVFAGVAVGVVAFIHFLFAYELSVPLPAGMLFE</sequence>
<feature type="transmembrane region" description="Helical" evidence="2">
    <location>
        <begin position="20"/>
        <end position="39"/>
    </location>
</feature>